<protein>
    <submittedName>
        <fullName evidence="9">L,D-transpeptidase family protein</fullName>
    </submittedName>
</protein>
<evidence type="ECO:0000313" key="9">
    <source>
        <dbReference type="EMBL" id="UUV21458.1"/>
    </source>
</evidence>
<organism evidence="9 10">
    <name type="scientific">Paenimyroides aestuarii</name>
    <dbReference type="NCBI Taxonomy" id="2968490"/>
    <lineage>
        <taxon>Bacteria</taxon>
        <taxon>Pseudomonadati</taxon>
        <taxon>Bacteroidota</taxon>
        <taxon>Flavobacteriia</taxon>
        <taxon>Flavobacteriales</taxon>
        <taxon>Flavobacteriaceae</taxon>
        <taxon>Paenimyroides</taxon>
    </lineage>
</organism>
<proteinExistence type="inferred from homology"/>
<keyword evidence="3" id="KW-0808">Transferase</keyword>
<dbReference type="PANTHER" id="PTHR41533">
    <property type="entry name" value="L,D-TRANSPEPTIDASE HI_1667-RELATED"/>
    <property type="match status" value="1"/>
</dbReference>
<name>A0ABY5NSA9_9FLAO</name>
<evidence type="ECO:0000256" key="4">
    <source>
        <dbReference type="ARBA" id="ARBA00022960"/>
    </source>
</evidence>
<dbReference type="InterPro" id="IPR038063">
    <property type="entry name" value="Transpep_catalytic_dom"/>
</dbReference>
<dbReference type="Gene3D" id="2.40.440.10">
    <property type="entry name" value="L,D-transpeptidase catalytic domain-like"/>
    <property type="match status" value="1"/>
</dbReference>
<comment type="pathway">
    <text evidence="1 7">Cell wall biogenesis; peptidoglycan biosynthesis.</text>
</comment>
<dbReference type="InterPro" id="IPR045380">
    <property type="entry name" value="LD_TPept_scaffold_dom"/>
</dbReference>
<dbReference type="EMBL" id="CP102382">
    <property type="protein sequence ID" value="UUV21458.1"/>
    <property type="molecule type" value="Genomic_DNA"/>
</dbReference>
<evidence type="ECO:0000256" key="3">
    <source>
        <dbReference type="ARBA" id="ARBA00022679"/>
    </source>
</evidence>
<evidence type="ECO:0000256" key="7">
    <source>
        <dbReference type="PROSITE-ProRule" id="PRU01373"/>
    </source>
</evidence>
<keyword evidence="5 7" id="KW-0573">Peptidoglycan synthesis</keyword>
<feature type="domain" description="L,D-TPase catalytic" evidence="8">
    <location>
        <begin position="219"/>
        <end position="399"/>
    </location>
</feature>
<dbReference type="InterPro" id="IPR052905">
    <property type="entry name" value="LD-transpeptidase_YkuD-like"/>
</dbReference>
<dbReference type="InterPro" id="IPR005490">
    <property type="entry name" value="LD_TPept_cat_dom"/>
</dbReference>
<keyword evidence="4 7" id="KW-0133">Cell shape</keyword>
<dbReference type="Pfam" id="PF20142">
    <property type="entry name" value="Scaffold"/>
    <property type="match status" value="1"/>
</dbReference>
<dbReference type="PANTHER" id="PTHR41533:SF2">
    <property type="entry name" value="BLR7131 PROTEIN"/>
    <property type="match status" value="1"/>
</dbReference>
<evidence type="ECO:0000256" key="2">
    <source>
        <dbReference type="ARBA" id="ARBA00005992"/>
    </source>
</evidence>
<sequence>MNWKKMIIGALVFSACTTNQNNLGLTNAEKTYKIEKTLFFGKDNNMVDFYTKNDFETIWKDSLNRSQLISAIIDSRYDAVLPEKYPLAQLIKAHNNYNYLSIAEVKKADIHFTETFFRIAKQLSTGKINPKKMYGDWEPYHPEIDYKKILKESLENNSIYDGLEEIKPKNKLYLSYKKAFAKYVPITSKDTLSEEGLLRKKVWVNFERTKWIQPNLGDHYVWVNLPEYQLHLIENGAIVDTHKVIIGKKSRRTPVLSSAFNSIILNPKWTVPPTILKKDLVPKASANLGYFASNRMRIIDKKTGKQVAPENWNAGNYNAYRYVQESGSSNSLGQIKFNFPNKHMVYIHDTNNRTRFVEKYRALSSGCVRVEDPFRLAEKIFKIEGKNISKAEMDTLAVEAKTKNFSLNKKVNVHQVYLTAVINDAGEIQILNDVYSLDNKLYKQLIQ</sequence>
<dbReference type="CDD" id="cd16913">
    <property type="entry name" value="YkuD_like"/>
    <property type="match status" value="1"/>
</dbReference>
<evidence type="ECO:0000313" key="10">
    <source>
        <dbReference type="Proteomes" id="UP001317001"/>
    </source>
</evidence>
<evidence type="ECO:0000259" key="8">
    <source>
        <dbReference type="PROSITE" id="PS52029"/>
    </source>
</evidence>
<evidence type="ECO:0000256" key="6">
    <source>
        <dbReference type="ARBA" id="ARBA00023316"/>
    </source>
</evidence>
<comment type="similarity">
    <text evidence="2">Belongs to the YkuD family.</text>
</comment>
<feature type="active site" description="Nucleophile" evidence="7">
    <location>
        <position position="367"/>
    </location>
</feature>
<reference evidence="9 10" key="1">
    <citation type="submission" date="2022-08" db="EMBL/GenBank/DDBJ databases">
        <title>Myroides zhujiangensis sp. nov., a novel bacterium isolated from sediment in the Pearl River Estuary.</title>
        <authorList>
            <person name="Cui L."/>
        </authorList>
    </citation>
    <scope>NUCLEOTIDE SEQUENCE [LARGE SCALE GENOMIC DNA]</scope>
    <source>
        <strain evidence="9 10">SCSIO 72103</strain>
    </source>
</reference>
<feature type="active site" description="Proton donor/acceptor" evidence="7">
    <location>
        <position position="348"/>
    </location>
</feature>
<dbReference type="Proteomes" id="UP001317001">
    <property type="component" value="Chromosome"/>
</dbReference>
<dbReference type="RefSeq" id="WP_257499383.1">
    <property type="nucleotide sequence ID" value="NZ_CP102382.1"/>
</dbReference>
<keyword evidence="10" id="KW-1185">Reference proteome</keyword>
<dbReference type="PROSITE" id="PS52029">
    <property type="entry name" value="LD_TPASE"/>
    <property type="match status" value="1"/>
</dbReference>
<dbReference type="SUPFAM" id="SSF141523">
    <property type="entry name" value="L,D-transpeptidase catalytic domain-like"/>
    <property type="match status" value="1"/>
</dbReference>
<gene>
    <name evidence="9" type="ORF">NPX36_14230</name>
</gene>
<dbReference type="PROSITE" id="PS51257">
    <property type="entry name" value="PROKAR_LIPOPROTEIN"/>
    <property type="match status" value="1"/>
</dbReference>
<dbReference type="Pfam" id="PF03734">
    <property type="entry name" value="YkuD"/>
    <property type="match status" value="1"/>
</dbReference>
<evidence type="ECO:0000256" key="5">
    <source>
        <dbReference type="ARBA" id="ARBA00022984"/>
    </source>
</evidence>
<keyword evidence="6 7" id="KW-0961">Cell wall biogenesis/degradation</keyword>
<accession>A0ABY5NSA9</accession>
<evidence type="ECO:0000256" key="1">
    <source>
        <dbReference type="ARBA" id="ARBA00004752"/>
    </source>
</evidence>